<evidence type="ECO:0000313" key="2">
    <source>
        <dbReference type="EMBL" id="ODV96575.1"/>
    </source>
</evidence>
<dbReference type="Proteomes" id="UP000094236">
    <property type="component" value="Unassembled WGS sequence"/>
</dbReference>
<name>A0A1E4TXU4_PACTA</name>
<sequence length="309" mass="35072">MIKKLFKVFNKRGSVDGSSSRTFGDFTNGSFDIDEISIAAAEEFESAQIIWNFEDNFSFSNLNETRHLDEEYFENLPFFEEEYKEGQFENNDYEGSLKFSNHFLNIDNLNFEKNDNDDDDLEQKLKRSALEKLEMDPLDVDPIIFDDVSGTKNCHLIARNPTQLWGLKTIAEEASVNSKEESHFQQEPQQEPDARAQAQAQLQREPQLQPDLTISYSDSSSWHTGDEDNSTDKFIKILGYSESNTSLSSSEILKCFNKSTEAPTSICSSNYSTTSTNSSTCSDDSTSIESQSKPVTITKPRTKVKLIQL</sequence>
<feature type="compositionally biased region" description="Low complexity" evidence="1">
    <location>
        <begin position="264"/>
        <end position="288"/>
    </location>
</feature>
<evidence type="ECO:0000256" key="1">
    <source>
        <dbReference type="SAM" id="MobiDB-lite"/>
    </source>
</evidence>
<feature type="compositionally biased region" description="Low complexity" evidence="1">
    <location>
        <begin position="195"/>
        <end position="210"/>
    </location>
</feature>
<keyword evidence="3" id="KW-1185">Reference proteome</keyword>
<feature type="region of interest" description="Disordered" evidence="1">
    <location>
        <begin position="262"/>
        <end position="293"/>
    </location>
</feature>
<dbReference type="EMBL" id="KV454012">
    <property type="protein sequence ID" value="ODV96575.1"/>
    <property type="molecule type" value="Genomic_DNA"/>
</dbReference>
<feature type="region of interest" description="Disordered" evidence="1">
    <location>
        <begin position="176"/>
        <end position="212"/>
    </location>
</feature>
<organism evidence="2 3">
    <name type="scientific">Pachysolen tannophilus NRRL Y-2460</name>
    <dbReference type="NCBI Taxonomy" id="669874"/>
    <lineage>
        <taxon>Eukaryota</taxon>
        <taxon>Fungi</taxon>
        <taxon>Dikarya</taxon>
        <taxon>Ascomycota</taxon>
        <taxon>Saccharomycotina</taxon>
        <taxon>Pichiomycetes</taxon>
        <taxon>Pachysolenaceae</taxon>
        <taxon>Pachysolen</taxon>
    </lineage>
</organism>
<reference evidence="3" key="1">
    <citation type="submission" date="2016-05" db="EMBL/GenBank/DDBJ databases">
        <title>Comparative genomics of biotechnologically important yeasts.</title>
        <authorList>
            <consortium name="DOE Joint Genome Institute"/>
            <person name="Riley R."/>
            <person name="Haridas S."/>
            <person name="Wolfe K.H."/>
            <person name="Lopes M.R."/>
            <person name="Hittinger C.T."/>
            <person name="Goker M."/>
            <person name="Salamov A."/>
            <person name="Wisecaver J."/>
            <person name="Long T.M."/>
            <person name="Aerts A.L."/>
            <person name="Barry K."/>
            <person name="Choi C."/>
            <person name="Clum A."/>
            <person name="Coughlan A.Y."/>
            <person name="Deshpande S."/>
            <person name="Douglass A.P."/>
            <person name="Hanson S.J."/>
            <person name="Klenk H.-P."/>
            <person name="Labutti K."/>
            <person name="Lapidus A."/>
            <person name="Lindquist E."/>
            <person name="Lipzen A."/>
            <person name="Meier-Kolthoff J.P."/>
            <person name="Ohm R.A."/>
            <person name="Otillar R.P."/>
            <person name="Pangilinan J."/>
            <person name="Peng Y."/>
            <person name="Rokas A."/>
            <person name="Rosa C.A."/>
            <person name="Scheuner C."/>
            <person name="Sibirny A.A."/>
            <person name="Slot J.C."/>
            <person name="Stielow J.B."/>
            <person name="Sun H."/>
            <person name="Kurtzman C.P."/>
            <person name="Blackwell M."/>
            <person name="Grigoriev I.V."/>
            <person name="Jeffries T.W."/>
        </authorList>
    </citation>
    <scope>NUCLEOTIDE SEQUENCE [LARGE SCALE GENOMIC DNA]</scope>
    <source>
        <strain evidence="3">NRRL Y-2460</strain>
    </source>
</reference>
<protein>
    <submittedName>
        <fullName evidence="2">Uncharacterized protein</fullName>
    </submittedName>
</protein>
<proteinExistence type="predicted"/>
<accession>A0A1E4TXU4</accession>
<evidence type="ECO:0000313" key="3">
    <source>
        <dbReference type="Proteomes" id="UP000094236"/>
    </source>
</evidence>
<gene>
    <name evidence="2" type="ORF">PACTADRAFT_32079</name>
</gene>
<dbReference type="AlphaFoldDB" id="A0A1E4TXU4"/>